<dbReference type="Gene3D" id="3.40.50.620">
    <property type="entry name" value="HUPs"/>
    <property type="match status" value="2"/>
</dbReference>
<feature type="domain" description="UspA" evidence="2">
    <location>
        <begin position="146"/>
        <end position="278"/>
    </location>
</feature>
<accession>A0A7Y6ILF9</accession>
<gene>
    <name evidence="3" type="ORF">HT134_08940</name>
</gene>
<sequence>MIIVGVDGSAPARAAVEWAADDALRMHEPLRIVHAVDRSPYQIAKFPTADWPDALVHGGEKALAEALAVAHERQPSVEVTTRLLEGTPAQVLQDEGQDAAEIVVGSRGLGGFAGALLGSISAHVAGQALCPVVVVRGETGRRHNLITVGVDDSAACEPALPYAFEQAKLRGSAIRAVYAWNMPVYAFAPGPHDMDAIRKAACEVIDAHLERYKKEYPQVSVTEEVRAAHPVDALRRASAESDLVVIGSHGHGTLASVFVGSVRRGVLHHAQCPVAVVRAR</sequence>
<protein>
    <submittedName>
        <fullName evidence="3">Universal stress protein</fullName>
    </submittedName>
</protein>
<keyword evidence="4" id="KW-1185">Reference proteome</keyword>
<evidence type="ECO:0000259" key="2">
    <source>
        <dbReference type="Pfam" id="PF00582"/>
    </source>
</evidence>
<dbReference type="RefSeq" id="WP_175599668.1">
    <property type="nucleotide sequence ID" value="NZ_JABWGO010000001.1"/>
</dbReference>
<evidence type="ECO:0000256" key="1">
    <source>
        <dbReference type="ARBA" id="ARBA00008791"/>
    </source>
</evidence>
<dbReference type="InterPro" id="IPR006015">
    <property type="entry name" value="Universal_stress_UspA"/>
</dbReference>
<evidence type="ECO:0000313" key="4">
    <source>
        <dbReference type="Proteomes" id="UP000546126"/>
    </source>
</evidence>
<organism evidence="3 4">
    <name type="scientific">Nonomuraea rhodomycinica</name>
    <dbReference type="NCBI Taxonomy" id="1712872"/>
    <lineage>
        <taxon>Bacteria</taxon>
        <taxon>Bacillati</taxon>
        <taxon>Actinomycetota</taxon>
        <taxon>Actinomycetes</taxon>
        <taxon>Streptosporangiales</taxon>
        <taxon>Streptosporangiaceae</taxon>
        <taxon>Nonomuraea</taxon>
    </lineage>
</organism>
<proteinExistence type="inferred from homology"/>
<dbReference type="PRINTS" id="PR01438">
    <property type="entry name" value="UNVRSLSTRESS"/>
</dbReference>
<dbReference type="Proteomes" id="UP000546126">
    <property type="component" value="Unassembled WGS sequence"/>
</dbReference>
<dbReference type="SUPFAM" id="SSF52402">
    <property type="entry name" value="Adenine nucleotide alpha hydrolases-like"/>
    <property type="match status" value="2"/>
</dbReference>
<name>A0A7Y6ILF9_9ACTN</name>
<dbReference type="PANTHER" id="PTHR46268:SF6">
    <property type="entry name" value="UNIVERSAL STRESS PROTEIN UP12"/>
    <property type="match status" value="1"/>
</dbReference>
<dbReference type="AlphaFoldDB" id="A0A7Y6ILF9"/>
<dbReference type="EMBL" id="JABWGO010000001">
    <property type="protein sequence ID" value="NUW40258.1"/>
    <property type="molecule type" value="Genomic_DNA"/>
</dbReference>
<evidence type="ECO:0000313" key="3">
    <source>
        <dbReference type="EMBL" id="NUW40258.1"/>
    </source>
</evidence>
<dbReference type="InterPro" id="IPR006016">
    <property type="entry name" value="UspA"/>
</dbReference>
<dbReference type="PANTHER" id="PTHR46268">
    <property type="entry name" value="STRESS RESPONSE PROTEIN NHAX"/>
    <property type="match status" value="1"/>
</dbReference>
<dbReference type="InterPro" id="IPR014729">
    <property type="entry name" value="Rossmann-like_a/b/a_fold"/>
</dbReference>
<reference evidence="3 4" key="1">
    <citation type="submission" date="2020-06" db="EMBL/GenBank/DDBJ databases">
        <authorList>
            <person name="Chanama M."/>
        </authorList>
    </citation>
    <scope>NUCLEOTIDE SEQUENCE [LARGE SCALE GENOMIC DNA]</scope>
    <source>
        <strain evidence="3 4">TBRC6557</strain>
    </source>
</reference>
<comment type="similarity">
    <text evidence="1">Belongs to the universal stress protein A family.</text>
</comment>
<dbReference type="Pfam" id="PF00582">
    <property type="entry name" value="Usp"/>
    <property type="match status" value="2"/>
</dbReference>
<feature type="domain" description="UspA" evidence="2">
    <location>
        <begin position="2"/>
        <end position="136"/>
    </location>
</feature>
<comment type="caution">
    <text evidence="3">The sequence shown here is derived from an EMBL/GenBank/DDBJ whole genome shotgun (WGS) entry which is preliminary data.</text>
</comment>